<keyword evidence="4 6" id="KW-1133">Transmembrane helix</keyword>
<dbReference type="PANTHER" id="PTHR30572">
    <property type="entry name" value="MEMBRANE COMPONENT OF TRANSPORTER-RELATED"/>
    <property type="match status" value="1"/>
</dbReference>
<feature type="transmembrane region" description="Helical" evidence="6">
    <location>
        <begin position="431"/>
        <end position="451"/>
    </location>
</feature>
<reference evidence="10" key="1">
    <citation type="journal article" date="2019" name="Int. J. Syst. Evol. Microbiol.">
        <title>The Global Catalogue of Microorganisms (GCM) 10K type strain sequencing project: providing services to taxonomists for standard genome sequencing and annotation.</title>
        <authorList>
            <consortium name="The Broad Institute Genomics Platform"/>
            <consortium name="The Broad Institute Genome Sequencing Center for Infectious Disease"/>
            <person name="Wu L."/>
            <person name="Ma J."/>
        </authorList>
    </citation>
    <scope>NUCLEOTIDE SEQUENCE [LARGE SCALE GENOMIC DNA]</scope>
    <source>
        <strain evidence="10">KCTC 42662</strain>
    </source>
</reference>
<evidence type="ECO:0000256" key="5">
    <source>
        <dbReference type="ARBA" id="ARBA00023136"/>
    </source>
</evidence>
<keyword evidence="10" id="KW-1185">Reference proteome</keyword>
<evidence type="ECO:0000259" key="8">
    <source>
        <dbReference type="Pfam" id="PF12704"/>
    </source>
</evidence>
<sequence>MTTSFKLTIRKLWKNRLFTGLNILGLAIGISACWIVFRIVNYEFSFDRSHPYKEHIYQVVSKQFFENKEGTFGGVPLPLAPFIRSTHPDIAVVVPVYNRYYETVSIPAHNNKPQIYEEQSAIKSVLPAYFKLVPYTWLAGNPSAALAEPNQVVLTASRATLYFPKTTYTDIVGKTVQYDSTLFTVTGVVADLDQPSSFDGKEFMPIPTNEWTNENWMGSNSNHTLFIKLKDPQKASLLQSANKKITDMVGEKFKEYNVRIWFDVLPLAEKHFRQDVAMGSYAANPKILYGLIGIGFFLLLLACINYINLTTAQIPQRAKEIGIRKTMGERSWRMTWNFLQETFMICMLGLLLSIPLVRAFQWMFTDFMPPQINEYSDLRAVIIFLIVLVTTLTLIAGLYPSYLINRVNVVQVIKLKSIGKLTLGNITLRKILIVFQFVIAQVFVIGTFIIARQMTFMMEKDLGFDKQAVITMRFPYKSSENADVNPFLLKQALSNDKDIQAVALGHLPMSSEHWGNNLSIETDTGKVQVHLPFKYVDPEFFNVYDIQHLAGRAPTLADTARGIFLNEQARKALGFQSNEQAVGQFVNYSENTPLQIVGILQDFHQKDLHTGMEPLGIRISTQQHTLRAFNIKLSKNTETWPATITRIEKAWKVFYPNAPFLYKFYDDEIRAMYESDVRQARMINLATAVTVILSCLGLIGLVTLTAYQRTKEIGIRKVLGSTIPGIVILLAKDYVKLVGIAIVLACPIAWWGMNKWLENFAYRIDVQWWMLLSTGLITVVIALLSVSYQAVKAARFNPVDSLRDE</sequence>
<dbReference type="PANTHER" id="PTHR30572:SF18">
    <property type="entry name" value="ABC-TYPE MACROLIDE FAMILY EXPORT SYSTEM PERMEASE COMPONENT 2"/>
    <property type="match status" value="1"/>
</dbReference>
<accession>A0ABW5KGV5</accession>
<keyword evidence="3 6" id="KW-0812">Transmembrane</keyword>
<feature type="transmembrane region" description="Helical" evidence="6">
    <location>
        <begin position="338"/>
        <end position="357"/>
    </location>
</feature>
<feature type="transmembrane region" description="Helical" evidence="6">
    <location>
        <begin position="20"/>
        <end position="40"/>
    </location>
</feature>
<evidence type="ECO:0000259" key="7">
    <source>
        <dbReference type="Pfam" id="PF02687"/>
    </source>
</evidence>
<dbReference type="Proteomes" id="UP001597545">
    <property type="component" value="Unassembled WGS sequence"/>
</dbReference>
<evidence type="ECO:0000313" key="10">
    <source>
        <dbReference type="Proteomes" id="UP001597545"/>
    </source>
</evidence>
<dbReference type="EMBL" id="JBHULR010000004">
    <property type="protein sequence ID" value="MFD2548216.1"/>
    <property type="molecule type" value="Genomic_DNA"/>
</dbReference>
<dbReference type="PROSITE" id="PS51257">
    <property type="entry name" value="PROKAR_LIPOPROTEIN"/>
    <property type="match status" value="1"/>
</dbReference>
<feature type="transmembrane region" description="Helical" evidence="6">
    <location>
        <begin position="378"/>
        <end position="399"/>
    </location>
</feature>
<evidence type="ECO:0000256" key="1">
    <source>
        <dbReference type="ARBA" id="ARBA00004651"/>
    </source>
</evidence>
<organism evidence="9 10">
    <name type="scientific">Sphingobacterium suaedae</name>
    <dbReference type="NCBI Taxonomy" id="1686402"/>
    <lineage>
        <taxon>Bacteria</taxon>
        <taxon>Pseudomonadati</taxon>
        <taxon>Bacteroidota</taxon>
        <taxon>Sphingobacteriia</taxon>
        <taxon>Sphingobacteriales</taxon>
        <taxon>Sphingobacteriaceae</taxon>
        <taxon>Sphingobacterium</taxon>
    </lineage>
</organism>
<dbReference type="Pfam" id="PF12704">
    <property type="entry name" value="MacB_PCD"/>
    <property type="match status" value="2"/>
</dbReference>
<evidence type="ECO:0000256" key="3">
    <source>
        <dbReference type="ARBA" id="ARBA00022692"/>
    </source>
</evidence>
<feature type="transmembrane region" description="Helical" evidence="6">
    <location>
        <begin position="682"/>
        <end position="707"/>
    </location>
</feature>
<feature type="domain" description="MacB-like periplasmic core" evidence="8">
    <location>
        <begin position="438"/>
        <end position="633"/>
    </location>
</feature>
<keyword evidence="2" id="KW-1003">Cell membrane</keyword>
<dbReference type="InterPro" id="IPR003838">
    <property type="entry name" value="ABC3_permease_C"/>
</dbReference>
<feature type="domain" description="MacB-like periplasmic core" evidence="8">
    <location>
        <begin position="19"/>
        <end position="239"/>
    </location>
</feature>
<dbReference type="Pfam" id="PF02687">
    <property type="entry name" value="FtsX"/>
    <property type="match status" value="2"/>
</dbReference>
<dbReference type="InterPro" id="IPR050250">
    <property type="entry name" value="Macrolide_Exporter_MacB"/>
</dbReference>
<keyword evidence="5 6" id="KW-0472">Membrane</keyword>
<feature type="domain" description="ABC3 transporter permease C-terminal" evidence="7">
    <location>
        <begin position="685"/>
        <end position="798"/>
    </location>
</feature>
<proteinExistence type="predicted"/>
<feature type="transmembrane region" description="Helical" evidence="6">
    <location>
        <begin position="287"/>
        <end position="307"/>
    </location>
</feature>
<evidence type="ECO:0000256" key="6">
    <source>
        <dbReference type="SAM" id="Phobius"/>
    </source>
</evidence>
<dbReference type="RefSeq" id="WP_380903757.1">
    <property type="nucleotide sequence ID" value="NZ_JBHUEG010000001.1"/>
</dbReference>
<name>A0ABW5KGV5_9SPHI</name>
<feature type="domain" description="ABC3 transporter permease C-terminal" evidence="7">
    <location>
        <begin position="294"/>
        <end position="408"/>
    </location>
</feature>
<evidence type="ECO:0000256" key="4">
    <source>
        <dbReference type="ARBA" id="ARBA00022989"/>
    </source>
</evidence>
<feature type="transmembrane region" description="Helical" evidence="6">
    <location>
        <begin position="766"/>
        <end position="786"/>
    </location>
</feature>
<dbReference type="InterPro" id="IPR025857">
    <property type="entry name" value="MacB_PCD"/>
</dbReference>
<evidence type="ECO:0000256" key="2">
    <source>
        <dbReference type="ARBA" id="ARBA00022475"/>
    </source>
</evidence>
<gene>
    <name evidence="9" type="ORF">ACFSR5_11220</name>
</gene>
<comment type="subcellular location">
    <subcellularLocation>
        <location evidence="1">Cell membrane</location>
        <topology evidence="1">Multi-pass membrane protein</topology>
    </subcellularLocation>
</comment>
<protein>
    <submittedName>
        <fullName evidence="9">ABC transporter permease</fullName>
    </submittedName>
</protein>
<evidence type="ECO:0000313" key="9">
    <source>
        <dbReference type="EMBL" id="MFD2548216.1"/>
    </source>
</evidence>
<feature type="transmembrane region" description="Helical" evidence="6">
    <location>
        <begin position="737"/>
        <end position="754"/>
    </location>
</feature>
<comment type="caution">
    <text evidence="9">The sequence shown here is derived from an EMBL/GenBank/DDBJ whole genome shotgun (WGS) entry which is preliminary data.</text>
</comment>